<dbReference type="GO" id="GO:0009376">
    <property type="term" value="C:HslUV protease complex"/>
    <property type="evidence" value="ECO:0007669"/>
    <property type="project" value="UniProtKB-UniRule"/>
</dbReference>
<name>A0A917XST0_9BACI</name>
<sequence>MGMELTPRQIVEQLDKYVIGQKSAKRSVAVALRNRYRRMQLDDTIKEEIVPKNILMIGPTGVGKTEIARRLAKMVRAPFIKVEATKFTEVGYVGRDVESMVRDLVEMSVRMVKEEKLVNVQEAAEKEANKRLVNLLVPQTKKQTQMKNPFEMLFTNQPASDDVGTDDPKDAEIRSKREQVERMLALGEMEDKIVTVEIVETPPSMFDMLQGSGMEQMGMNMQDALGQFMPTKKKKRKLPVREAREVLTQQEAQKLVDMEEVAQEATKRAEQTGIIFIDEIDKVAGGGNEQANVSREGVQRDILPIVEGSTVVTKHGPVKTDHILFIAAGAFHMSKPSDLIPELQGRFPIRVELEKLSVEDFKQILTDPSNALTKQYEALLQTEEIKIVFKEDAIERLAEVAYQVNQDTDNIGARRLHTILEKLLEDLLFEAPDITMETIEITSAYVDQKLGNIVKNKDLSQFIL</sequence>
<evidence type="ECO:0000256" key="3">
    <source>
        <dbReference type="ARBA" id="ARBA00022840"/>
    </source>
</evidence>
<comment type="function">
    <text evidence="5">ATPase subunit of a proteasome-like degradation complex; this subunit has chaperone activity. The binding of ATP and its subsequent hydrolysis by HslU are essential for unfolding of protein substrates subsequently hydrolyzed by HslV. HslU recognizes the N-terminal part of its protein substrates and unfolds these before they are guided to HslV for hydrolysis.</text>
</comment>
<gene>
    <name evidence="8" type="primary">clpY</name>
    <name evidence="5" type="synonym">hslU</name>
    <name evidence="8" type="ORF">GCM10007971_02540</name>
</gene>
<comment type="subunit">
    <text evidence="5">A double ring-shaped homohexamer of HslV is capped on each side by a ring-shaped HslU homohexamer. The assembly of the HslU/HslV complex is dependent on binding of ATP.</text>
</comment>
<dbReference type="EMBL" id="BMOS01000001">
    <property type="protein sequence ID" value="GGN49692.1"/>
    <property type="molecule type" value="Genomic_DNA"/>
</dbReference>
<feature type="binding site" evidence="5">
    <location>
        <position position="278"/>
    </location>
    <ligand>
        <name>ATP</name>
        <dbReference type="ChEBI" id="CHEBI:30616"/>
    </ligand>
</feature>
<reference evidence="8" key="1">
    <citation type="journal article" date="2014" name="Int. J. Syst. Evol. Microbiol.">
        <title>Complete genome sequence of Corynebacterium casei LMG S-19264T (=DSM 44701T), isolated from a smear-ripened cheese.</title>
        <authorList>
            <consortium name="US DOE Joint Genome Institute (JGI-PGF)"/>
            <person name="Walter F."/>
            <person name="Albersmeier A."/>
            <person name="Kalinowski J."/>
            <person name="Ruckert C."/>
        </authorList>
    </citation>
    <scope>NUCLEOTIDE SEQUENCE</scope>
    <source>
        <strain evidence="8">JCM 17251</strain>
    </source>
</reference>
<dbReference type="Gene3D" id="3.40.50.300">
    <property type="entry name" value="P-loop containing nucleotide triphosphate hydrolases"/>
    <property type="match status" value="2"/>
</dbReference>
<feature type="domain" description="AAA+ ATPase" evidence="6">
    <location>
        <begin position="50"/>
        <end position="357"/>
    </location>
</feature>
<dbReference type="GO" id="GO:0005524">
    <property type="term" value="F:ATP binding"/>
    <property type="evidence" value="ECO:0007669"/>
    <property type="project" value="UniProtKB-UniRule"/>
</dbReference>
<organism evidence="8 9">
    <name type="scientific">Oceanobacillus indicireducens</name>
    <dbReference type="NCBI Taxonomy" id="1004261"/>
    <lineage>
        <taxon>Bacteria</taxon>
        <taxon>Bacillati</taxon>
        <taxon>Bacillota</taxon>
        <taxon>Bacilli</taxon>
        <taxon>Bacillales</taxon>
        <taxon>Bacillaceae</taxon>
        <taxon>Oceanobacillus</taxon>
    </lineage>
</organism>
<comment type="similarity">
    <text evidence="1 5">Belongs to the ClpX chaperone family. HslU subfamily.</text>
</comment>
<evidence type="ECO:0000256" key="2">
    <source>
        <dbReference type="ARBA" id="ARBA00022741"/>
    </source>
</evidence>
<evidence type="ECO:0000259" key="6">
    <source>
        <dbReference type="SMART" id="SM00382"/>
    </source>
</evidence>
<comment type="caution">
    <text evidence="8">The sequence shown here is derived from an EMBL/GenBank/DDBJ whole genome shotgun (WGS) entry which is preliminary data.</text>
</comment>
<dbReference type="Gene3D" id="1.10.8.10">
    <property type="entry name" value="DNA helicase RuvA subunit, C-terminal domain"/>
    <property type="match status" value="2"/>
</dbReference>
<evidence type="ECO:0000256" key="4">
    <source>
        <dbReference type="ARBA" id="ARBA00023186"/>
    </source>
</evidence>
<feature type="binding site" evidence="5">
    <location>
        <position position="414"/>
    </location>
    <ligand>
        <name>ATP</name>
        <dbReference type="ChEBI" id="CHEBI:30616"/>
    </ligand>
</feature>
<keyword evidence="9" id="KW-1185">Reference proteome</keyword>
<keyword evidence="3 5" id="KW-0067">ATP-binding</keyword>
<dbReference type="AlphaFoldDB" id="A0A917XST0"/>
<dbReference type="SUPFAM" id="SSF52540">
    <property type="entry name" value="P-loop containing nucleoside triphosphate hydrolases"/>
    <property type="match status" value="1"/>
</dbReference>
<protein>
    <recommendedName>
        <fullName evidence="5">ATP-dependent protease ATPase subunit HslU</fullName>
    </recommendedName>
    <alternativeName>
        <fullName evidence="5">Unfoldase HslU</fullName>
    </alternativeName>
</protein>
<dbReference type="Pfam" id="PF10431">
    <property type="entry name" value="ClpB_D2-small"/>
    <property type="match status" value="1"/>
</dbReference>
<keyword evidence="2 5" id="KW-0547">Nucleotide-binding</keyword>
<dbReference type="GO" id="GO:0043335">
    <property type="term" value="P:protein unfolding"/>
    <property type="evidence" value="ECO:0007669"/>
    <property type="project" value="UniProtKB-UniRule"/>
</dbReference>
<comment type="subcellular location">
    <subcellularLocation>
        <location evidence="5">Cytoplasm</location>
    </subcellularLocation>
</comment>
<dbReference type="InterPro" id="IPR019489">
    <property type="entry name" value="Clp_ATPase_C"/>
</dbReference>
<dbReference type="Pfam" id="PF00004">
    <property type="entry name" value="AAA"/>
    <property type="match status" value="1"/>
</dbReference>
<dbReference type="RefSeq" id="WP_188855711.1">
    <property type="nucleotide sequence ID" value="NZ_BMOS01000001.1"/>
</dbReference>
<keyword evidence="8" id="KW-0378">Hydrolase</keyword>
<dbReference type="NCBIfam" id="TIGR00390">
    <property type="entry name" value="hslU"/>
    <property type="match status" value="1"/>
</dbReference>
<dbReference type="CDD" id="cd19498">
    <property type="entry name" value="RecA-like_HslU"/>
    <property type="match status" value="1"/>
</dbReference>
<evidence type="ECO:0000256" key="5">
    <source>
        <dbReference type="HAMAP-Rule" id="MF_00249"/>
    </source>
</evidence>
<evidence type="ECO:0000313" key="9">
    <source>
        <dbReference type="Proteomes" id="UP000624041"/>
    </source>
</evidence>
<feature type="binding site" evidence="5">
    <location>
        <position position="342"/>
    </location>
    <ligand>
        <name>ATP</name>
        <dbReference type="ChEBI" id="CHEBI:30616"/>
    </ligand>
</feature>
<accession>A0A917XST0</accession>
<feature type="domain" description="Clp ATPase C-terminal" evidence="7">
    <location>
        <begin position="356"/>
        <end position="455"/>
    </location>
</feature>
<dbReference type="PANTHER" id="PTHR48102">
    <property type="entry name" value="ATP-DEPENDENT CLP PROTEASE ATP-BINDING SUBUNIT CLPX-LIKE, MITOCHONDRIAL-RELATED"/>
    <property type="match status" value="1"/>
</dbReference>
<dbReference type="Proteomes" id="UP000624041">
    <property type="component" value="Unassembled WGS sequence"/>
</dbReference>
<feature type="binding site" evidence="5">
    <location>
        <begin position="61"/>
        <end position="66"/>
    </location>
    <ligand>
        <name>ATP</name>
        <dbReference type="ChEBI" id="CHEBI:30616"/>
    </ligand>
</feature>
<dbReference type="SMART" id="SM01086">
    <property type="entry name" value="ClpB_D2-small"/>
    <property type="match status" value="1"/>
</dbReference>
<dbReference type="InterPro" id="IPR050052">
    <property type="entry name" value="ATP-dep_Clp_protease_ClpX"/>
</dbReference>
<evidence type="ECO:0000313" key="8">
    <source>
        <dbReference type="EMBL" id="GGN49692.1"/>
    </source>
</evidence>
<keyword evidence="5" id="KW-0963">Cytoplasm</keyword>
<proteinExistence type="inferred from homology"/>
<dbReference type="Pfam" id="PF07724">
    <property type="entry name" value="AAA_2"/>
    <property type="match status" value="1"/>
</dbReference>
<evidence type="ECO:0000259" key="7">
    <source>
        <dbReference type="SMART" id="SM01086"/>
    </source>
</evidence>
<dbReference type="NCBIfam" id="NF003544">
    <property type="entry name" value="PRK05201.1"/>
    <property type="match status" value="1"/>
</dbReference>
<reference evidence="8" key="2">
    <citation type="submission" date="2020-09" db="EMBL/GenBank/DDBJ databases">
        <authorList>
            <person name="Sun Q."/>
            <person name="Ohkuma M."/>
        </authorList>
    </citation>
    <scope>NUCLEOTIDE SEQUENCE</scope>
    <source>
        <strain evidence="8">JCM 17251</strain>
    </source>
</reference>
<dbReference type="SMART" id="SM00382">
    <property type="entry name" value="AAA"/>
    <property type="match status" value="1"/>
</dbReference>
<dbReference type="FunFam" id="3.40.50.300:FF:000220">
    <property type="entry name" value="ATP-dependent protease ATPase subunit HslU"/>
    <property type="match status" value="1"/>
</dbReference>
<dbReference type="InterPro" id="IPR003593">
    <property type="entry name" value="AAA+_ATPase"/>
</dbReference>
<evidence type="ECO:0000256" key="1">
    <source>
        <dbReference type="ARBA" id="ARBA00009771"/>
    </source>
</evidence>
<dbReference type="PANTHER" id="PTHR48102:SF3">
    <property type="entry name" value="ATP-DEPENDENT PROTEASE ATPASE SUBUNIT HSLU"/>
    <property type="match status" value="1"/>
</dbReference>
<dbReference type="Gene3D" id="1.10.8.60">
    <property type="match status" value="1"/>
</dbReference>
<dbReference type="InterPro" id="IPR003959">
    <property type="entry name" value="ATPase_AAA_core"/>
</dbReference>
<dbReference type="InterPro" id="IPR004491">
    <property type="entry name" value="HslU"/>
</dbReference>
<keyword evidence="8" id="KW-0645">Protease</keyword>
<dbReference type="GO" id="GO:0008233">
    <property type="term" value="F:peptidase activity"/>
    <property type="evidence" value="ECO:0007669"/>
    <property type="project" value="UniProtKB-KW"/>
</dbReference>
<feature type="binding site" evidence="5">
    <location>
        <position position="19"/>
    </location>
    <ligand>
        <name>ATP</name>
        <dbReference type="ChEBI" id="CHEBI:30616"/>
    </ligand>
</feature>
<dbReference type="GO" id="GO:0016887">
    <property type="term" value="F:ATP hydrolysis activity"/>
    <property type="evidence" value="ECO:0007669"/>
    <property type="project" value="InterPro"/>
</dbReference>
<dbReference type="InterPro" id="IPR027417">
    <property type="entry name" value="P-loop_NTPase"/>
</dbReference>
<dbReference type="GO" id="GO:0036402">
    <property type="term" value="F:proteasome-activating activity"/>
    <property type="evidence" value="ECO:0007669"/>
    <property type="project" value="UniProtKB-UniRule"/>
</dbReference>
<keyword evidence="4 5" id="KW-0143">Chaperone</keyword>
<dbReference type="HAMAP" id="MF_00249">
    <property type="entry name" value="HslU"/>
    <property type="match status" value="1"/>
</dbReference>